<dbReference type="Pfam" id="PF02195">
    <property type="entry name" value="ParB_N"/>
    <property type="match status" value="1"/>
</dbReference>
<feature type="compositionally biased region" description="Basic residues" evidence="3">
    <location>
        <begin position="324"/>
        <end position="335"/>
    </location>
</feature>
<evidence type="ECO:0000259" key="4">
    <source>
        <dbReference type="SMART" id="SM00470"/>
    </source>
</evidence>
<feature type="compositionally biased region" description="Basic residues" evidence="3">
    <location>
        <begin position="343"/>
        <end position="356"/>
    </location>
</feature>
<keyword evidence="2" id="KW-0238">DNA-binding</keyword>
<evidence type="ECO:0000313" key="6">
    <source>
        <dbReference type="Proteomes" id="UP000008281"/>
    </source>
</evidence>
<feature type="compositionally biased region" description="Basic and acidic residues" evidence="3">
    <location>
        <begin position="308"/>
        <end position="323"/>
    </location>
</feature>
<feature type="compositionally biased region" description="Low complexity" evidence="3">
    <location>
        <begin position="738"/>
        <end position="747"/>
    </location>
</feature>
<gene>
    <name evidence="5" type="ORF">CRE_27988</name>
</gene>
<dbReference type="AlphaFoldDB" id="E3NTL9"/>
<organism evidence="6">
    <name type="scientific">Caenorhabditis remanei</name>
    <name type="common">Caenorhabditis vulgaris</name>
    <dbReference type="NCBI Taxonomy" id="31234"/>
    <lineage>
        <taxon>Eukaryota</taxon>
        <taxon>Metazoa</taxon>
        <taxon>Ecdysozoa</taxon>
        <taxon>Nematoda</taxon>
        <taxon>Chromadorea</taxon>
        <taxon>Rhabditida</taxon>
        <taxon>Rhabditina</taxon>
        <taxon>Rhabditomorpha</taxon>
        <taxon>Rhabditoidea</taxon>
        <taxon>Rhabditidae</taxon>
        <taxon>Peloderinae</taxon>
        <taxon>Caenorhabditis</taxon>
    </lineage>
</organism>
<dbReference type="PANTHER" id="PTHR13696:SF52">
    <property type="entry name" value="PARA FAMILY PROTEIN CT_582"/>
    <property type="match status" value="1"/>
</dbReference>
<dbReference type="InterPro" id="IPR057240">
    <property type="entry name" value="ParB_dimer_C"/>
</dbReference>
<dbReference type="CDD" id="cd16393">
    <property type="entry name" value="SPO0J_N"/>
    <property type="match status" value="1"/>
</dbReference>
<evidence type="ECO:0000313" key="5">
    <source>
        <dbReference type="EMBL" id="EFO92599.1"/>
    </source>
</evidence>
<reference evidence="5" key="1">
    <citation type="submission" date="2007-07" db="EMBL/GenBank/DDBJ databases">
        <title>PCAP assembly of the Caenorhabditis remanei genome.</title>
        <authorList>
            <consortium name="The Caenorhabditis remanei Sequencing Consortium"/>
            <person name="Wilson R.K."/>
        </authorList>
    </citation>
    <scope>NUCLEOTIDE SEQUENCE [LARGE SCALE GENOMIC DNA]</scope>
    <source>
        <strain evidence="5">PB4641</strain>
    </source>
</reference>
<dbReference type="InterPro" id="IPR027417">
    <property type="entry name" value="P-loop_NTPase"/>
</dbReference>
<dbReference type="GO" id="GO:0003677">
    <property type="term" value="F:DNA binding"/>
    <property type="evidence" value="ECO:0007669"/>
    <property type="project" value="UniProtKB-KW"/>
</dbReference>
<feature type="region of interest" description="Disordered" evidence="3">
    <location>
        <begin position="654"/>
        <end position="801"/>
    </location>
</feature>
<evidence type="ECO:0000256" key="3">
    <source>
        <dbReference type="SAM" id="MobiDB-lite"/>
    </source>
</evidence>
<dbReference type="InParanoid" id="E3NTL9"/>
<proteinExistence type="inferred from homology"/>
<feature type="region of interest" description="Disordered" evidence="3">
    <location>
        <begin position="296"/>
        <end position="356"/>
    </location>
</feature>
<dbReference type="Pfam" id="PF23552">
    <property type="entry name" value="ParB_C"/>
    <property type="match status" value="1"/>
</dbReference>
<dbReference type="NCBIfam" id="TIGR00180">
    <property type="entry name" value="parB_part"/>
    <property type="match status" value="1"/>
</dbReference>
<dbReference type="InterPro" id="IPR041468">
    <property type="entry name" value="HTH_ParB/Spo0J"/>
</dbReference>
<dbReference type="InterPro" id="IPR003115">
    <property type="entry name" value="ParB_N"/>
</dbReference>
<dbReference type="HOGENOM" id="CLU_323962_0_0_1"/>
<dbReference type="FunFam" id="3.40.50.300:FF:000285">
    <property type="entry name" value="Sporulation initiation inhibitor Soj"/>
    <property type="match status" value="1"/>
</dbReference>
<dbReference type="STRING" id="31234.E3NTL9"/>
<protein>
    <recommendedName>
        <fullName evidence="4">ParB-like N-terminal domain-containing protein</fullName>
    </recommendedName>
</protein>
<dbReference type="eggNOG" id="KOG3022">
    <property type="taxonomic scope" value="Eukaryota"/>
</dbReference>
<dbReference type="SUPFAM" id="SSF109709">
    <property type="entry name" value="KorB DNA-binding domain-like"/>
    <property type="match status" value="1"/>
</dbReference>
<dbReference type="CDD" id="cd02042">
    <property type="entry name" value="ParAB_family"/>
    <property type="match status" value="1"/>
</dbReference>
<dbReference type="PANTHER" id="PTHR13696">
    <property type="entry name" value="P-LOOP CONTAINING NUCLEOSIDE TRIPHOSPHATE HYDROLASE"/>
    <property type="match status" value="1"/>
</dbReference>
<dbReference type="SMART" id="SM00470">
    <property type="entry name" value="ParB"/>
    <property type="match status" value="1"/>
</dbReference>
<evidence type="ECO:0000256" key="1">
    <source>
        <dbReference type="ARBA" id="ARBA00006295"/>
    </source>
</evidence>
<evidence type="ECO:0000256" key="2">
    <source>
        <dbReference type="ARBA" id="ARBA00023125"/>
    </source>
</evidence>
<feature type="domain" description="ParB-like N-terminal" evidence="4">
    <location>
        <begin position="385"/>
        <end position="480"/>
    </location>
</feature>
<dbReference type="Gene3D" id="3.40.50.300">
    <property type="entry name" value="P-loop containing nucleotide triphosphate hydrolases"/>
    <property type="match status" value="1"/>
</dbReference>
<feature type="compositionally biased region" description="Basic and acidic residues" evidence="3">
    <location>
        <begin position="774"/>
        <end position="794"/>
    </location>
</feature>
<feature type="compositionally biased region" description="Basic residues" evidence="3">
    <location>
        <begin position="710"/>
        <end position="720"/>
    </location>
</feature>
<feature type="compositionally biased region" description="Basic residues" evidence="3">
    <location>
        <begin position="748"/>
        <end position="757"/>
    </location>
</feature>
<accession>E3NTL9</accession>
<dbReference type="OrthoDB" id="10059059at2759"/>
<dbReference type="EMBL" id="DS270241">
    <property type="protein sequence ID" value="EFO92599.1"/>
    <property type="molecule type" value="Genomic_DNA"/>
</dbReference>
<dbReference type="InterPro" id="IPR001387">
    <property type="entry name" value="Cro/C1-type_HTH"/>
</dbReference>
<dbReference type="SUPFAM" id="SSF110849">
    <property type="entry name" value="ParB/Sulfiredoxin"/>
    <property type="match status" value="1"/>
</dbReference>
<sequence>MTHEDAMTATNNTPVGDHLVDKIRRRRKLERTKSPLPTEPRIITVSNQKGGVGKTTTTVNLASALARRGANVLVIDLDPQGNASTALGVPHQSEITSVYEVLLGDSEIEEAIQPTTDNENLFCVPSTINLAGAEIELVSLVAREQRLRSAVVSFLERSEREFHYVFIDCPPSLGLLTVNAFVAAQEVLIPIQCEYYALEGLSQLLGNIQLIQKHLNPTLNVSTILLTMFDARTNLAHEVAAEVREHFPTQTLGVAVPRSVRISEAPSYGQTVLAYDPASIGALAYLEAAAEMAERGAPAVNTKAQRPRTRDRSPDPPVDDRGRSSRRRVLPRSHRDRGSGERHRARRGLGRRRIRFRRPVRGARAASTLAEPEPELQAVPGATLTRLAVEDIVPNHVQPRTEFDEQALEELTHSVREFGVFQPIVVRAIEPAPVEGPKYELIMGERRLRASKRAGLDSIPAIVRTTADEHMLRDALLENLHRAQLNPLEEASAYQQLLADFGITQEQLAERIGRSRPQISNTIRLLKLPEPVQARVAAGVLTAGHARAILSLDGDADAMLRLADKIVNEGLSVRAAEAVASEEPKRKAPKPRAGGRQGQLEEIADRLGDRLDTRVSVKLGAKKGQIIIDFATIQDLKRILAEIDDPGFGAAHRLRSRLHQGPGRGAVRTDRRSGPAAPLGRQRQPLRGRPRPARPRGRRRLPHDPDQERRRARQSHRRVRGGPPHRVEAGPRRGGRAGPPVALGALPRRGRHARAPHLRLDRAGGSEAAGRTAAAERRDQRVRARIRDGSEPSRVRGSNGSDDAVQVLLDHRLRHGADDLAHLLARLEHLHRGDGGDAVLGREARVLVDVHLDDADLARVLLGDLIEHGRDGAAGAAPFRPEIDDAWDMLTP</sequence>
<keyword evidence="6" id="KW-1185">Reference proteome</keyword>
<dbReference type="Pfam" id="PF17762">
    <property type="entry name" value="HTH_ParB"/>
    <property type="match status" value="1"/>
</dbReference>
<dbReference type="Pfam" id="PF13614">
    <property type="entry name" value="AAA_31"/>
    <property type="match status" value="1"/>
</dbReference>
<dbReference type="InterPro" id="IPR025669">
    <property type="entry name" value="AAA_dom"/>
</dbReference>
<dbReference type="InterPro" id="IPR050678">
    <property type="entry name" value="DNA_Partitioning_ATPase"/>
</dbReference>
<name>E3NTL9_CAERE</name>
<comment type="similarity">
    <text evidence="1">Belongs to the ParB family.</text>
</comment>
<dbReference type="Gene3D" id="1.10.10.2830">
    <property type="match status" value="1"/>
</dbReference>
<dbReference type="InterPro" id="IPR036086">
    <property type="entry name" value="ParB/Sulfiredoxin_sf"/>
</dbReference>
<dbReference type="CDD" id="cd00093">
    <property type="entry name" value="HTH_XRE"/>
    <property type="match status" value="1"/>
</dbReference>
<dbReference type="Gene3D" id="3.90.1530.30">
    <property type="match status" value="1"/>
</dbReference>
<dbReference type="Proteomes" id="UP000008281">
    <property type="component" value="Unassembled WGS sequence"/>
</dbReference>
<dbReference type="FunFam" id="1.10.10.2830:FF:000001">
    <property type="entry name" value="Chromosome partitioning protein ParB"/>
    <property type="match status" value="1"/>
</dbReference>
<feature type="compositionally biased region" description="Basic residues" evidence="3">
    <location>
        <begin position="684"/>
        <end position="701"/>
    </location>
</feature>
<dbReference type="InterPro" id="IPR004437">
    <property type="entry name" value="ParB/RepB/Spo0J"/>
</dbReference>
<feature type="region of interest" description="Disordered" evidence="3">
    <location>
        <begin position="578"/>
        <end position="599"/>
    </location>
</feature>
<dbReference type="SUPFAM" id="SSF52540">
    <property type="entry name" value="P-loop containing nucleoside triphosphate hydrolases"/>
    <property type="match status" value="1"/>
</dbReference>
<dbReference type="FunFam" id="3.90.1530.30:FF:000001">
    <property type="entry name" value="Chromosome partitioning protein ParB"/>
    <property type="match status" value="1"/>
</dbReference>